<sequence>MDCHPTSNFHGDGTESYNMWDEELPSCLDCHEEQNPATAKDTMHKVHGDSLSCQVCHAQANNNCFECHLDEKPDGSGLGSSSEGKIIFRVGYNPEITEERPYKYVALRHVPSQETMLEVVDDNMMPNFDEKSNWKYSPTHNIQKSTFQNESCEACHDNTRIWLSEKDLRETDSEASRKLIPALPPSLDH</sequence>
<protein>
    <recommendedName>
        <fullName evidence="2">Cytochrome c-552/4 domain-containing protein</fullName>
    </recommendedName>
</protein>
<organism evidence="1">
    <name type="scientific">bioreactor metagenome</name>
    <dbReference type="NCBI Taxonomy" id="1076179"/>
    <lineage>
        <taxon>unclassified sequences</taxon>
        <taxon>metagenomes</taxon>
        <taxon>ecological metagenomes</taxon>
    </lineage>
</organism>
<name>A0A645CSL0_9ZZZZ</name>
<dbReference type="InterPro" id="IPR036280">
    <property type="entry name" value="Multihaem_cyt_sf"/>
</dbReference>
<comment type="caution">
    <text evidence="1">The sequence shown here is derived from an EMBL/GenBank/DDBJ whole genome shotgun (WGS) entry which is preliminary data.</text>
</comment>
<evidence type="ECO:0000313" key="1">
    <source>
        <dbReference type="EMBL" id="MPM80120.1"/>
    </source>
</evidence>
<dbReference type="AlphaFoldDB" id="A0A645CSL0"/>
<dbReference type="SUPFAM" id="SSF48695">
    <property type="entry name" value="Multiheme cytochromes"/>
    <property type="match status" value="2"/>
</dbReference>
<reference evidence="1" key="1">
    <citation type="submission" date="2019-08" db="EMBL/GenBank/DDBJ databases">
        <authorList>
            <person name="Kucharzyk K."/>
            <person name="Murdoch R.W."/>
            <person name="Higgins S."/>
            <person name="Loffler F."/>
        </authorList>
    </citation>
    <scope>NUCLEOTIDE SEQUENCE</scope>
</reference>
<evidence type="ECO:0008006" key="2">
    <source>
        <dbReference type="Google" id="ProtNLM"/>
    </source>
</evidence>
<dbReference type="EMBL" id="VSSQ01029833">
    <property type="protein sequence ID" value="MPM80120.1"/>
    <property type="molecule type" value="Genomic_DNA"/>
</dbReference>
<accession>A0A645CSL0</accession>
<gene>
    <name evidence="1" type="ORF">SDC9_127166</name>
</gene>
<proteinExistence type="predicted"/>